<accession>A0A9R1REP4</accession>
<dbReference type="EMBL" id="LT934113">
    <property type="protein sequence ID" value="VAH38727.1"/>
    <property type="molecule type" value="Genomic_DNA"/>
</dbReference>
<dbReference type="PANTHER" id="PTHR48011:SF98">
    <property type="entry name" value="PROTEIN KINASE DOMAIN-CONTAINING PROTEIN"/>
    <property type="match status" value="1"/>
</dbReference>
<evidence type="ECO:0000313" key="3">
    <source>
        <dbReference type="Proteomes" id="UP000324705"/>
    </source>
</evidence>
<feature type="domain" description="Protein kinase" evidence="1">
    <location>
        <begin position="1"/>
        <end position="79"/>
    </location>
</feature>
<dbReference type="InterPro" id="IPR001245">
    <property type="entry name" value="Ser-Thr/Tyr_kinase_cat_dom"/>
</dbReference>
<dbReference type="SUPFAM" id="SSF56112">
    <property type="entry name" value="Protein kinase-like (PK-like)"/>
    <property type="match status" value="1"/>
</dbReference>
<dbReference type="GO" id="GO:0004672">
    <property type="term" value="F:protein kinase activity"/>
    <property type="evidence" value="ECO:0007669"/>
    <property type="project" value="InterPro"/>
</dbReference>
<reference evidence="2 3" key="1">
    <citation type="submission" date="2017-09" db="EMBL/GenBank/DDBJ databases">
        <authorList>
            <consortium name="International Durum Wheat Genome Sequencing Consortium (IDWGSC)"/>
            <person name="Milanesi L."/>
        </authorList>
    </citation>
    <scope>NUCLEOTIDE SEQUENCE [LARGE SCALE GENOMIC DNA]</scope>
    <source>
        <strain evidence="3">cv. Svevo</strain>
    </source>
</reference>
<dbReference type="Gramene" id="TRITD2Av1G284470.1">
    <property type="protein sequence ID" value="TRITD2Av1G284470.1"/>
    <property type="gene ID" value="TRITD2Av1G284470"/>
</dbReference>
<organism evidence="2 3">
    <name type="scientific">Triticum turgidum subsp. durum</name>
    <name type="common">Durum wheat</name>
    <name type="synonym">Triticum durum</name>
    <dbReference type="NCBI Taxonomy" id="4567"/>
    <lineage>
        <taxon>Eukaryota</taxon>
        <taxon>Viridiplantae</taxon>
        <taxon>Streptophyta</taxon>
        <taxon>Embryophyta</taxon>
        <taxon>Tracheophyta</taxon>
        <taxon>Spermatophyta</taxon>
        <taxon>Magnoliopsida</taxon>
        <taxon>Liliopsida</taxon>
        <taxon>Poales</taxon>
        <taxon>Poaceae</taxon>
        <taxon>BOP clade</taxon>
        <taxon>Pooideae</taxon>
        <taxon>Triticodae</taxon>
        <taxon>Triticeae</taxon>
        <taxon>Triticinae</taxon>
        <taxon>Triticum</taxon>
    </lineage>
</organism>
<dbReference type="GO" id="GO:0007165">
    <property type="term" value="P:signal transduction"/>
    <property type="evidence" value="ECO:0007669"/>
    <property type="project" value="TreeGrafter"/>
</dbReference>
<dbReference type="GO" id="GO:0005524">
    <property type="term" value="F:ATP binding"/>
    <property type="evidence" value="ECO:0007669"/>
    <property type="project" value="InterPro"/>
</dbReference>
<dbReference type="Gene3D" id="1.10.510.10">
    <property type="entry name" value="Transferase(Phosphotransferase) domain 1"/>
    <property type="match status" value="1"/>
</dbReference>
<dbReference type="InterPro" id="IPR011009">
    <property type="entry name" value="Kinase-like_dom_sf"/>
</dbReference>
<name>A0A9R1REP4_TRITD</name>
<sequence>MSGLRYPRVVSCISGRGARDGSYQLFLEFAPGGSLADRAASNGGLDERAVRGYATDMAAGLAYLHRTGMVHGTSRRATS</sequence>
<evidence type="ECO:0000313" key="2">
    <source>
        <dbReference type="EMBL" id="VAH38727.1"/>
    </source>
</evidence>
<evidence type="ECO:0000259" key="1">
    <source>
        <dbReference type="PROSITE" id="PS50011"/>
    </source>
</evidence>
<dbReference type="Proteomes" id="UP000324705">
    <property type="component" value="Chromosome 2A"/>
</dbReference>
<dbReference type="Pfam" id="PF07714">
    <property type="entry name" value="PK_Tyr_Ser-Thr"/>
    <property type="match status" value="1"/>
</dbReference>
<dbReference type="AlphaFoldDB" id="A0A9R1REP4"/>
<dbReference type="PROSITE" id="PS50011">
    <property type="entry name" value="PROTEIN_KINASE_DOM"/>
    <property type="match status" value="1"/>
</dbReference>
<keyword evidence="3" id="KW-1185">Reference proteome</keyword>
<protein>
    <recommendedName>
        <fullName evidence="1">Protein kinase domain-containing protein</fullName>
    </recommendedName>
</protein>
<dbReference type="InterPro" id="IPR052751">
    <property type="entry name" value="Plant_MAPKKK"/>
</dbReference>
<dbReference type="InterPro" id="IPR000719">
    <property type="entry name" value="Prot_kinase_dom"/>
</dbReference>
<dbReference type="PANTHER" id="PTHR48011">
    <property type="entry name" value="CCR4-NOT TRANSCRIPTIONAL COMPLEX SUBUNIT CAF120-RELATED"/>
    <property type="match status" value="1"/>
</dbReference>
<proteinExistence type="predicted"/>
<gene>
    <name evidence="2" type="ORF">TRITD_2Av1G284470</name>
</gene>